<dbReference type="SUPFAM" id="SSF160574">
    <property type="entry name" value="BT0923-like"/>
    <property type="match status" value="1"/>
</dbReference>
<gene>
    <name evidence="1" type="ORF">FUA26_08910</name>
</gene>
<proteinExistence type="predicted"/>
<organism evidence="1 2">
    <name type="scientific">Seonamhaeicola algicola</name>
    <dbReference type="NCBI Taxonomy" id="1719036"/>
    <lineage>
        <taxon>Bacteria</taxon>
        <taxon>Pseudomonadati</taxon>
        <taxon>Bacteroidota</taxon>
        <taxon>Flavobacteriia</taxon>
        <taxon>Flavobacteriales</taxon>
        <taxon>Flavobacteriaceae</taxon>
    </lineage>
</organism>
<dbReference type="EMBL" id="VOSC01000025">
    <property type="protein sequence ID" value="TXE09599.1"/>
    <property type="molecule type" value="Genomic_DNA"/>
</dbReference>
<evidence type="ECO:0000313" key="2">
    <source>
        <dbReference type="Proteomes" id="UP000321790"/>
    </source>
</evidence>
<dbReference type="Proteomes" id="UP000321790">
    <property type="component" value="Unassembled WGS sequence"/>
</dbReference>
<keyword evidence="2" id="KW-1185">Reference proteome</keyword>
<evidence type="ECO:0000313" key="1">
    <source>
        <dbReference type="EMBL" id="TXE09599.1"/>
    </source>
</evidence>
<dbReference type="OrthoDB" id="943438at2"/>
<sequence length="193" mass="22956">MKFKNYIFLLLFCNALCFSQVKNEKEERIKQAHFPELASSYFSFIANNASYLKFYKETDGEKVSFEAKFKLNKLHYSVEFDSIGTLEDIEILIKQKHIPKASLQKIKRHFSDKFEKIRFIKIQKQFINNSSKTDKQFIEHIVNNPNQKPTHFEIIAEIKTKERHELRELTFNENGTFKKSRKVTSASYEHALY</sequence>
<protein>
    <submittedName>
        <fullName evidence="1">Uncharacterized protein</fullName>
    </submittedName>
</protein>
<dbReference type="AlphaFoldDB" id="A0A5C7APJ1"/>
<dbReference type="RefSeq" id="WP_147134649.1">
    <property type="nucleotide sequence ID" value="NZ_VOSC01000025.1"/>
</dbReference>
<reference evidence="2" key="1">
    <citation type="submission" date="2019-08" db="EMBL/GenBank/DDBJ databases">
        <title>Seonamhaeicola sediminis sp. nov., isolated from marine sediment.</title>
        <authorList>
            <person name="Cao W.R."/>
        </authorList>
    </citation>
    <scope>NUCLEOTIDE SEQUENCE [LARGE SCALE GENOMIC DNA]</scope>
    <source>
        <strain evidence="2">Gy8</strain>
    </source>
</reference>
<name>A0A5C7APJ1_9FLAO</name>
<comment type="caution">
    <text evidence="1">The sequence shown here is derived from an EMBL/GenBank/DDBJ whole genome shotgun (WGS) entry which is preliminary data.</text>
</comment>
<accession>A0A5C7APJ1</accession>